<gene>
    <name evidence="2" type="ORF">FL583_26765</name>
</gene>
<keyword evidence="3" id="KW-1185">Reference proteome</keyword>
<dbReference type="CDD" id="cd00090">
    <property type="entry name" value="HTH_ARSR"/>
    <property type="match status" value="1"/>
</dbReference>
<reference evidence="2 3" key="1">
    <citation type="submission" date="2019-07" db="EMBL/GenBank/DDBJ databases">
        <title>Cryptosporangium phraense sp. nov., isolated from plant litter.</title>
        <authorList>
            <person name="Suriyachadkun C."/>
        </authorList>
    </citation>
    <scope>NUCLEOTIDE SEQUENCE [LARGE SCALE GENOMIC DNA]</scope>
    <source>
        <strain evidence="2 3">A-T 5661</strain>
    </source>
</reference>
<dbReference type="EMBL" id="VIRS01000021">
    <property type="protein sequence ID" value="TQS41888.1"/>
    <property type="molecule type" value="Genomic_DNA"/>
</dbReference>
<dbReference type="InterPro" id="IPR011991">
    <property type="entry name" value="ArsR-like_HTH"/>
</dbReference>
<dbReference type="InParanoid" id="A0A545AKQ3"/>
<proteinExistence type="predicted"/>
<evidence type="ECO:0000313" key="2">
    <source>
        <dbReference type="EMBL" id="TQS41888.1"/>
    </source>
</evidence>
<name>A0A545AKQ3_9ACTN</name>
<dbReference type="Gene3D" id="1.10.10.10">
    <property type="entry name" value="Winged helix-like DNA-binding domain superfamily/Winged helix DNA-binding domain"/>
    <property type="match status" value="1"/>
</dbReference>
<dbReference type="AlphaFoldDB" id="A0A545AKQ3"/>
<comment type="caution">
    <text evidence="2">The sequence shown here is derived from an EMBL/GenBank/DDBJ whole genome shotgun (WGS) entry which is preliminary data.</text>
</comment>
<dbReference type="InterPro" id="IPR036388">
    <property type="entry name" value="WH-like_DNA-bd_sf"/>
</dbReference>
<dbReference type="SUPFAM" id="SSF46785">
    <property type="entry name" value="Winged helix' DNA-binding domain"/>
    <property type="match status" value="1"/>
</dbReference>
<dbReference type="OrthoDB" id="4952043at2"/>
<sequence length="101" mass="11057">MTEPFDETIHAPNRLRICAFLDATSSTEFGVLRDLLGVADSVLSKHLKVLQDAGYVDIAKPTGRGRVKTWVSLTPAGKAAYGRHVTALRALFENPVPERHS</sequence>
<dbReference type="InterPro" id="IPR036390">
    <property type="entry name" value="WH_DNA-bd_sf"/>
</dbReference>
<evidence type="ECO:0000259" key="1">
    <source>
        <dbReference type="Pfam" id="PF13601"/>
    </source>
</evidence>
<dbReference type="PANTHER" id="PTHR37318">
    <property type="entry name" value="BSL7504 PROTEIN"/>
    <property type="match status" value="1"/>
</dbReference>
<organism evidence="2 3">
    <name type="scientific">Cryptosporangium phraense</name>
    <dbReference type="NCBI Taxonomy" id="2593070"/>
    <lineage>
        <taxon>Bacteria</taxon>
        <taxon>Bacillati</taxon>
        <taxon>Actinomycetota</taxon>
        <taxon>Actinomycetes</taxon>
        <taxon>Cryptosporangiales</taxon>
        <taxon>Cryptosporangiaceae</taxon>
        <taxon>Cryptosporangium</taxon>
    </lineage>
</organism>
<evidence type="ECO:0000313" key="3">
    <source>
        <dbReference type="Proteomes" id="UP000317982"/>
    </source>
</evidence>
<feature type="domain" description="Winged helix DNA-binding" evidence="1">
    <location>
        <begin position="14"/>
        <end position="91"/>
    </location>
</feature>
<dbReference type="InterPro" id="IPR027395">
    <property type="entry name" value="WH_DNA-bd_dom"/>
</dbReference>
<protein>
    <submittedName>
        <fullName evidence="2">Helix-turn-helix domain-containing protein</fullName>
    </submittedName>
</protein>
<dbReference type="Proteomes" id="UP000317982">
    <property type="component" value="Unassembled WGS sequence"/>
</dbReference>
<dbReference type="Pfam" id="PF13601">
    <property type="entry name" value="HTH_34"/>
    <property type="match status" value="1"/>
</dbReference>
<accession>A0A545AKQ3</accession>
<dbReference type="RefSeq" id="WP_142707600.1">
    <property type="nucleotide sequence ID" value="NZ_VIRS01000021.1"/>
</dbReference>
<dbReference type="PANTHER" id="PTHR37318:SF1">
    <property type="entry name" value="BSL7504 PROTEIN"/>
    <property type="match status" value="1"/>
</dbReference>